<gene>
    <name evidence="2" type="ORF">D7V21_08875</name>
</gene>
<evidence type="ECO:0000256" key="1">
    <source>
        <dbReference type="SAM" id="SignalP"/>
    </source>
</evidence>
<accession>A0A3A8EXP3</accession>
<evidence type="ECO:0000313" key="2">
    <source>
        <dbReference type="EMBL" id="RKG33631.1"/>
    </source>
</evidence>
<dbReference type="OrthoDB" id="6711284at2"/>
<dbReference type="AlphaFoldDB" id="A0A3A8EXP3"/>
<proteinExistence type="predicted"/>
<keyword evidence="3" id="KW-1185">Reference proteome</keyword>
<name>A0A3A8EXP3_9GAMM</name>
<comment type="caution">
    <text evidence="2">The sequence shown here is derived from an EMBL/GenBank/DDBJ whole genome shotgun (WGS) entry which is preliminary data.</text>
</comment>
<sequence length="97" mass="10994">MKMQLIKVLGLSLSLGLVSQMGTAAVIKDTQIKPTEKNLMVEKALDQQKRNLSSLPTTDDELKMLNTIRVAPTQNFFATQHQRFSRFVQSFFQPHTS</sequence>
<organism evidence="2 3">
    <name type="scientific">Acinetobacter guerrae</name>
    <dbReference type="NCBI Taxonomy" id="1843371"/>
    <lineage>
        <taxon>Bacteria</taxon>
        <taxon>Pseudomonadati</taxon>
        <taxon>Pseudomonadota</taxon>
        <taxon>Gammaproteobacteria</taxon>
        <taxon>Moraxellales</taxon>
        <taxon>Moraxellaceae</taxon>
        <taxon>Acinetobacter</taxon>
    </lineage>
</organism>
<feature type="signal peptide" evidence="1">
    <location>
        <begin position="1"/>
        <end position="24"/>
    </location>
</feature>
<dbReference type="RefSeq" id="WP_120370145.1">
    <property type="nucleotide sequence ID" value="NZ_LXGN01000056.1"/>
</dbReference>
<protein>
    <submittedName>
        <fullName evidence="2">DUF4179 domain-containing protein</fullName>
    </submittedName>
</protein>
<keyword evidence="1" id="KW-0732">Signal</keyword>
<evidence type="ECO:0000313" key="3">
    <source>
        <dbReference type="Proteomes" id="UP000269001"/>
    </source>
</evidence>
<feature type="chain" id="PRO_5017242195" evidence="1">
    <location>
        <begin position="25"/>
        <end position="97"/>
    </location>
</feature>
<dbReference type="Proteomes" id="UP000269001">
    <property type="component" value="Unassembled WGS sequence"/>
</dbReference>
<reference evidence="2 3" key="1">
    <citation type="submission" date="2018-09" db="EMBL/GenBank/DDBJ databases">
        <title>The draft genome of Acinetobacter spp. strains.</title>
        <authorList>
            <person name="Qin J."/>
            <person name="Feng Y."/>
            <person name="Zong Z."/>
        </authorList>
    </citation>
    <scope>NUCLEOTIDE SEQUENCE [LARGE SCALE GENOMIC DNA]</scope>
    <source>
        <strain evidence="2 3">WCHAc060096</strain>
    </source>
</reference>
<dbReference type="EMBL" id="RAXU01000009">
    <property type="protein sequence ID" value="RKG33631.1"/>
    <property type="molecule type" value="Genomic_DNA"/>
</dbReference>